<accession>G6EGJ1</accession>
<dbReference type="InterPro" id="IPR014440">
    <property type="entry name" value="HCCAis_GSTk"/>
</dbReference>
<dbReference type="eggNOG" id="COG3917">
    <property type="taxonomic scope" value="Bacteria"/>
</dbReference>
<dbReference type="OrthoDB" id="5244108at2"/>
<dbReference type="GO" id="GO:0006749">
    <property type="term" value="P:glutathione metabolic process"/>
    <property type="evidence" value="ECO:0007669"/>
    <property type="project" value="TreeGrafter"/>
</dbReference>
<dbReference type="CDD" id="cd03022">
    <property type="entry name" value="DsbA_HCCA_Iso"/>
    <property type="match status" value="1"/>
</dbReference>
<feature type="active site" description="Nucleophile" evidence="2">
    <location>
        <position position="23"/>
    </location>
</feature>
<dbReference type="InterPro" id="IPR001853">
    <property type="entry name" value="DSBA-like_thioredoxin_dom"/>
</dbReference>
<comment type="caution">
    <text evidence="4">The sequence shown here is derived from an EMBL/GenBank/DDBJ whole genome shotgun (WGS) entry which is preliminary data.</text>
</comment>
<dbReference type="EMBL" id="AGFM01000055">
    <property type="protein sequence ID" value="EHJ59538.1"/>
    <property type="molecule type" value="Genomic_DNA"/>
</dbReference>
<dbReference type="InterPro" id="IPR036249">
    <property type="entry name" value="Thioredoxin-like_sf"/>
</dbReference>
<dbReference type="PANTHER" id="PTHR42943">
    <property type="entry name" value="GLUTATHIONE S-TRANSFERASE KAPPA"/>
    <property type="match status" value="1"/>
</dbReference>
<evidence type="ECO:0000259" key="3">
    <source>
        <dbReference type="Pfam" id="PF01323"/>
    </source>
</evidence>
<keyword evidence="1" id="KW-0413">Isomerase</keyword>
<feature type="domain" description="DSBA-like thioredoxin" evidence="3">
    <location>
        <begin position="14"/>
        <end position="205"/>
    </location>
</feature>
<name>G6EGJ1_9SPHN</name>
<dbReference type="PANTHER" id="PTHR42943:SF2">
    <property type="entry name" value="GLUTATHIONE S-TRANSFERASE KAPPA 1"/>
    <property type="match status" value="1"/>
</dbReference>
<dbReference type="Pfam" id="PF01323">
    <property type="entry name" value="DSBA"/>
    <property type="match status" value="1"/>
</dbReference>
<keyword evidence="5" id="KW-1185">Reference proteome</keyword>
<dbReference type="InterPro" id="IPR051924">
    <property type="entry name" value="GST_Kappa/NadH"/>
</dbReference>
<dbReference type="PATRIC" id="fig|1088721.3.peg.3374"/>
<evidence type="ECO:0000256" key="1">
    <source>
        <dbReference type="PIRNR" id="PIRNR006386"/>
    </source>
</evidence>
<gene>
    <name evidence="4" type="ORF">NSU_3421</name>
</gene>
<reference evidence="4 5" key="1">
    <citation type="journal article" date="2012" name="J. Bacteriol.">
        <title>Genome sequence of benzo(a)pyrene-degrading bacterium Novosphingobium pentaromativorans US6-1.</title>
        <authorList>
            <person name="Luo Y.R."/>
            <person name="Kang S.G."/>
            <person name="Kim S.J."/>
            <person name="Kim M.R."/>
            <person name="Li N."/>
            <person name="Lee J.H."/>
            <person name="Kwon K.K."/>
        </authorList>
    </citation>
    <scope>NUCLEOTIDE SEQUENCE [LARGE SCALE GENOMIC DNA]</scope>
    <source>
        <strain evidence="4 5">US6-1</strain>
    </source>
</reference>
<dbReference type="PIRSF" id="PIRSF006386">
    <property type="entry name" value="HCCAis_GSTk"/>
    <property type="match status" value="1"/>
</dbReference>
<proteinExistence type="inferred from homology"/>
<evidence type="ECO:0000313" key="4">
    <source>
        <dbReference type="EMBL" id="EHJ59538.1"/>
    </source>
</evidence>
<sequence>MAASSARQENHMKTVDYYYDFVSPFAYLALTQIPRLMKEYADVAEFRGHAFNMWEARLAAGNTGPSNREMPRRLKVLMADANRYAKRYGVPLKQTVSFDAQRLNRGVYVARDMGKEIEYVTTVNNGAWGSGGDIANPAFMDECVSKIGLDPEAFAKAVDSEENLARYEKENQDAQARGVFGAPTFVVDDEIFWGNDRIVWVEDYLRGRI</sequence>
<evidence type="ECO:0000313" key="5">
    <source>
        <dbReference type="Proteomes" id="UP000004030"/>
    </source>
</evidence>
<dbReference type="SUPFAM" id="SSF52833">
    <property type="entry name" value="Thioredoxin-like"/>
    <property type="match status" value="1"/>
</dbReference>
<dbReference type="EC" id="5.99.1.4" evidence="1"/>
<evidence type="ECO:0000256" key="2">
    <source>
        <dbReference type="PIRSR" id="PIRSR006386-1"/>
    </source>
</evidence>
<dbReference type="AlphaFoldDB" id="G6EGJ1"/>
<dbReference type="GO" id="GO:1901170">
    <property type="term" value="P:naphthalene catabolic process"/>
    <property type="evidence" value="ECO:0007669"/>
    <property type="project" value="InterPro"/>
</dbReference>
<dbReference type="Gene3D" id="3.40.30.10">
    <property type="entry name" value="Glutaredoxin"/>
    <property type="match status" value="1"/>
</dbReference>
<dbReference type="InterPro" id="IPR044087">
    <property type="entry name" value="NahD-like"/>
</dbReference>
<protein>
    <recommendedName>
        <fullName evidence="1">2-hydroxychromene-2-carboxylate isomerase</fullName>
        <ecNumber evidence="1">5.99.1.4</ecNumber>
    </recommendedName>
</protein>
<comment type="similarity">
    <text evidence="1">Belongs to the GST superfamily. NadH family.</text>
</comment>
<organism evidence="4 5">
    <name type="scientific">Novosphingobium pentaromativorans US6-1</name>
    <dbReference type="NCBI Taxonomy" id="1088721"/>
    <lineage>
        <taxon>Bacteria</taxon>
        <taxon>Pseudomonadati</taxon>
        <taxon>Pseudomonadota</taxon>
        <taxon>Alphaproteobacteria</taxon>
        <taxon>Sphingomonadales</taxon>
        <taxon>Sphingomonadaceae</taxon>
        <taxon>Novosphingobium</taxon>
    </lineage>
</organism>
<dbReference type="GO" id="GO:0018845">
    <property type="term" value="F:2-hydroxychromene-2-carboxylate isomerase activity"/>
    <property type="evidence" value="ECO:0007669"/>
    <property type="project" value="UniProtKB-UniRule"/>
</dbReference>
<comment type="catalytic activity">
    <reaction evidence="1">
        <text>2-hydroxychromene-2-carboxylate = (3E)-4-(2-hydroxyphenyl)-2-oxobut-3-enoate</text>
        <dbReference type="Rhea" id="RHEA:27401"/>
        <dbReference type="ChEBI" id="CHEBI:59350"/>
        <dbReference type="ChEBI" id="CHEBI:59353"/>
        <dbReference type="EC" id="5.99.1.4"/>
    </reaction>
</comment>
<dbReference type="GO" id="GO:0004364">
    <property type="term" value="F:glutathione transferase activity"/>
    <property type="evidence" value="ECO:0007669"/>
    <property type="project" value="TreeGrafter"/>
</dbReference>
<dbReference type="Proteomes" id="UP000004030">
    <property type="component" value="Unassembled WGS sequence"/>
</dbReference>
<dbReference type="GO" id="GO:0004602">
    <property type="term" value="F:glutathione peroxidase activity"/>
    <property type="evidence" value="ECO:0007669"/>
    <property type="project" value="TreeGrafter"/>
</dbReference>